<keyword evidence="10 15" id="KW-0067">ATP-binding</keyword>
<dbReference type="GO" id="GO:0017038">
    <property type="term" value="P:protein import"/>
    <property type="evidence" value="ECO:0007669"/>
    <property type="project" value="InterPro"/>
</dbReference>
<dbReference type="Gene3D" id="1.10.3060.10">
    <property type="entry name" value="Helical scaffold and wing domains of SecA"/>
    <property type="match status" value="1"/>
</dbReference>
<dbReference type="Gene3D" id="3.90.1440.10">
    <property type="entry name" value="SecA, preprotein cross-linking domain"/>
    <property type="match status" value="1"/>
</dbReference>
<dbReference type="PROSITE" id="PS51196">
    <property type="entry name" value="SECA_MOTOR_DEAD"/>
    <property type="match status" value="1"/>
</dbReference>
<dbReference type="Pfam" id="PF21090">
    <property type="entry name" value="P-loop_SecA"/>
    <property type="match status" value="1"/>
</dbReference>
<dbReference type="GO" id="GO:0006605">
    <property type="term" value="P:protein targeting"/>
    <property type="evidence" value="ECO:0007669"/>
    <property type="project" value="UniProtKB-UniRule"/>
</dbReference>
<dbReference type="NCBIfam" id="NF009538">
    <property type="entry name" value="PRK12904.1"/>
    <property type="match status" value="1"/>
</dbReference>
<dbReference type="InterPro" id="IPR001650">
    <property type="entry name" value="Helicase_C-like"/>
</dbReference>
<evidence type="ECO:0000256" key="17">
    <source>
        <dbReference type="SAM" id="MobiDB-lite"/>
    </source>
</evidence>
<dbReference type="FunFam" id="3.40.50.300:FF:000334">
    <property type="entry name" value="Protein translocase subunit SecA"/>
    <property type="match status" value="1"/>
</dbReference>
<feature type="binding site" evidence="15">
    <location>
        <position position="515"/>
    </location>
    <ligand>
        <name>ATP</name>
        <dbReference type="ChEBI" id="CHEBI:30616"/>
    </ligand>
</feature>
<dbReference type="InterPro" id="IPR014018">
    <property type="entry name" value="SecA_motor_DEAD"/>
</dbReference>
<dbReference type="InterPro" id="IPR014001">
    <property type="entry name" value="Helicase_ATP-bd"/>
</dbReference>
<dbReference type="Pfam" id="PF01043">
    <property type="entry name" value="SecA_PP_bind"/>
    <property type="match status" value="1"/>
</dbReference>
<dbReference type="InterPro" id="IPR011115">
    <property type="entry name" value="SecA_DEAD"/>
</dbReference>
<dbReference type="InterPro" id="IPR027417">
    <property type="entry name" value="P-loop_NTPase"/>
</dbReference>
<dbReference type="GO" id="GO:0065002">
    <property type="term" value="P:intracellular protein transmembrane transport"/>
    <property type="evidence" value="ECO:0007669"/>
    <property type="project" value="UniProtKB-UniRule"/>
</dbReference>
<keyword evidence="22" id="KW-1185">Reference proteome</keyword>
<dbReference type="AlphaFoldDB" id="A0A1H2PSN1"/>
<feature type="domain" description="Helicase C-terminal" evidence="19">
    <location>
        <begin position="426"/>
        <end position="645"/>
    </location>
</feature>
<dbReference type="FunFam" id="3.90.1440.10:FF:000001">
    <property type="entry name" value="Preprotein translocase subunit SecA"/>
    <property type="match status" value="1"/>
</dbReference>
<dbReference type="Pfam" id="PF07516">
    <property type="entry name" value="SecA_SW"/>
    <property type="match status" value="1"/>
</dbReference>
<dbReference type="RefSeq" id="WP_091909813.1">
    <property type="nucleotide sequence ID" value="NZ_FNLO01000008.1"/>
</dbReference>
<evidence type="ECO:0000256" key="4">
    <source>
        <dbReference type="ARBA" id="ARBA00022475"/>
    </source>
</evidence>
<dbReference type="InterPro" id="IPR004027">
    <property type="entry name" value="SEC_C_motif"/>
</dbReference>
<dbReference type="CDD" id="cd18803">
    <property type="entry name" value="SF2_C_secA"/>
    <property type="match status" value="1"/>
</dbReference>
<gene>
    <name evidence="15" type="primary">secA</name>
    <name evidence="21" type="ORF">SAMN05216551_108207</name>
</gene>
<dbReference type="SUPFAM" id="SSF81886">
    <property type="entry name" value="Helical scaffold and wing domains of SecA"/>
    <property type="match status" value="1"/>
</dbReference>
<comment type="similarity">
    <text evidence="2 15 16">Belongs to the SecA family.</text>
</comment>
<dbReference type="Proteomes" id="UP000243719">
    <property type="component" value="Unassembled WGS sequence"/>
</dbReference>
<comment type="subunit">
    <text evidence="15">Monomer and homodimer. Part of the essential Sec protein translocation apparatus which comprises SecA, SecYEG and auxiliary proteins SecDF-YajC and YidC.</text>
</comment>
<evidence type="ECO:0000256" key="11">
    <source>
        <dbReference type="ARBA" id="ARBA00022927"/>
    </source>
</evidence>
<comment type="cofactor">
    <cofactor evidence="1">
        <name>Zn(2+)</name>
        <dbReference type="ChEBI" id="CHEBI:29105"/>
    </cofactor>
</comment>
<reference evidence="22" key="1">
    <citation type="submission" date="2016-09" db="EMBL/GenBank/DDBJ databases">
        <authorList>
            <person name="Varghese N."/>
            <person name="Submissions S."/>
        </authorList>
    </citation>
    <scope>NUCLEOTIDE SEQUENCE [LARGE SCALE GENOMIC DNA]</scope>
    <source>
        <strain evidence="22">JS23</strain>
    </source>
</reference>
<dbReference type="SMART" id="SM00958">
    <property type="entry name" value="SecA_PP_bind"/>
    <property type="match status" value="1"/>
</dbReference>
<evidence type="ECO:0000313" key="22">
    <source>
        <dbReference type="Proteomes" id="UP000243719"/>
    </source>
</evidence>
<feature type="region of interest" description="Disordered" evidence="17">
    <location>
        <begin position="871"/>
        <end position="941"/>
    </location>
</feature>
<dbReference type="InterPro" id="IPR000185">
    <property type="entry name" value="SecA"/>
</dbReference>
<dbReference type="InterPro" id="IPR036670">
    <property type="entry name" value="SecA_X-link_sf"/>
</dbReference>
<keyword evidence="6" id="KW-0997">Cell inner membrane</keyword>
<feature type="domain" description="SecA family profile" evidence="20">
    <location>
        <begin position="3"/>
        <end position="629"/>
    </location>
</feature>
<dbReference type="STRING" id="1770053.SAMN05216551_108207"/>
<dbReference type="InterPro" id="IPR036266">
    <property type="entry name" value="SecA_Wing/Scaffold_sf"/>
</dbReference>
<evidence type="ECO:0000259" key="20">
    <source>
        <dbReference type="PROSITE" id="PS51196"/>
    </source>
</evidence>
<evidence type="ECO:0000256" key="9">
    <source>
        <dbReference type="ARBA" id="ARBA00022833"/>
    </source>
</evidence>
<dbReference type="InterPro" id="IPR020937">
    <property type="entry name" value="SecA_CS"/>
</dbReference>
<dbReference type="Gene3D" id="3.40.50.300">
    <property type="entry name" value="P-loop containing nucleotide triphosphate hydrolases"/>
    <property type="match status" value="2"/>
</dbReference>
<feature type="compositionally biased region" description="Basic residues" evidence="17">
    <location>
        <begin position="931"/>
        <end position="941"/>
    </location>
</feature>
<evidence type="ECO:0000256" key="13">
    <source>
        <dbReference type="ARBA" id="ARBA00023010"/>
    </source>
</evidence>
<dbReference type="GO" id="GO:0046872">
    <property type="term" value="F:metal ion binding"/>
    <property type="evidence" value="ECO:0007669"/>
    <property type="project" value="UniProtKB-KW"/>
</dbReference>
<keyword evidence="4 15" id="KW-1003">Cell membrane</keyword>
<proteinExistence type="inferred from homology"/>
<dbReference type="EMBL" id="FNLO01000008">
    <property type="protein sequence ID" value="SDV49578.1"/>
    <property type="molecule type" value="Genomic_DNA"/>
</dbReference>
<dbReference type="HAMAP" id="MF_01382">
    <property type="entry name" value="SecA"/>
    <property type="match status" value="1"/>
</dbReference>
<evidence type="ECO:0000256" key="1">
    <source>
        <dbReference type="ARBA" id="ARBA00001947"/>
    </source>
</evidence>
<protein>
    <recommendedName>
        <fullName evidence="15 16">Protein translocase subunit SecA</fullName>
        <ecNumber evidence="15">7.4.2.8</ecNumber>
    </recommendedName>
</protein>
<evidence type="ECO:0000256" key="12">
    <source>
        <dbReference type="ARBA" id="ARBA00022967"/>
    </source>
</evidence>
<evidence type="ECO:0000256" key="6">
    <source>
        <dbReference type="ARBA" id="ARBA00022519"/>
    </source>
</evidence>
<dbReference type="OrthoDB" id="9805579at2"/>
<dbReference type="SMART" id="SM00957">
    <property type="entry name" value="SecA_DEAD"/>
    <property type="match status" value="1"/>
</dbReference>
<evidence type="ECO:0000256" key="5">
    <source>
        <dbReference type="ARBA" id="ARBA00022490"/>
    </source>
</evidence>
<accession>A0A1H2PSN1</accession>
<comment type="function">
    <text evidence="15">Part of the Sec protein translocase complex. Interacts with the SecYEG preprotein conducting channel. Has a central role in coupling the hydrolysis of ATP to the transfer of proteins into and across the cell membrane, serving both as a receptor for the preprotein-SecB complex and as an ATP-driven molecular motor driving the stepwise translocation of polypeptide chains across the membrane.</text>
</comment>
<dbReference type="NCBIfam" id="TIGR00963">
    <property type="entry name" value="secA"/>
    <property type="match status" value="1"/>
</dbReference>
<dbReference type="GO" id="GO:0043952">
    <property type="term" value="P:protein transport by the Sec complex"/>
    <property type="evidence" value="ECO:0007669"/>
    <property type="project" value="UniProtKB-ARBA"/>
</dbReference>
<dbReference type="Pfam" id="PF07517">
    <property type="entry name" value="SecA_DEAD"/>
    <property type="match status" value="1"/>
</dbReference>
<keyword evidence="9" id="KW-0862">Zinc</keyword>
<dbReference type="GO" id="GO:0005829">
    <property type="term" value="C:cytosol"/>
    <property type="evidence" value="ECO:0007669"/>
    <property type="project" value="TreeGrafter"/>
</dbReference>
<dbReference type="PANTHER" id="PTHR30612">
    <property type="entry name" value="SECA INNER MEMBRANE COMPONENT OF SEC PROTEIN SECRETION SYSTEM"/>
    <property type="match status" value="1"/>
</dbReference>
<comment type="subcellular location">
    <subcellularLocation>
        <location evidence="15">Cell membrane</location>
        <topology evidence="15">Peripheral membrane protein</topology>
        <orientation evidence="15">Cytoplasmic side</orientation>
    </subcellularLocation>
    <subcellularLocation>
        <location evidence="15">Cytoplasm</location>
    </subcellularLocation>
    <text evidence="15">Distribution is 50-50.</text>
</comment>
<dbReference type="EC" id="7.4.2.8" evidence="15"/>
<evidence type="ECO:0000256" key="8">
    <source>
        <dbReference type="ARBA" id="ARBA00022741"/>
    </source>
</evidence>
<dbReference type="PROSITE" id="PS51194">
    <property type="entry name" value="HELICASE_CTER"/>
    <property type="match status" value="1"/>
</dbReference>
<dbReference type="GO" id="GO:0005524">
    <property type="term" value="F:ATP binding"/>
    <property type="evidence" value="ECO:0007669"/>
    <property type="project" value="UniProtKB-UniRule"/>
</dbReference>
<keyword evidence="12 15" id="KW-1278">Translocase</keyword>
<evidence type="ECO:0000256" key="3">
    <source>
        <dbReference type="ARBA" id="ARBA00022448"/>
    </source>
</evidence>
<keyword evidence="8 15" id="KW-0547">Nucleotide-binding</keyword>
<evidence type="ECO:0000259" key="18">
    <source>
        <dbReference type="PROSITE" id="PS51192"/>
    </source>
</evidence>
<keyword evidence="13 15" id="KW-0811">Translocation</keyword>
<evidence type="ECO:0000256" key="15">
    <source>
        <dbReference type="HAMAP-Rule" id="MF_01382"/>
    </source>
</evidence>
<dbReference type="InterPro" id="IPR011130">
    <property type="entry name" value="SecA_preprotein_X-link_dom"/>
</dbReference>
<dbReference type="GO" id="GO:0031522">
    <property type="term" value="C:cell envelope Sec protein transport complex"/>
    <property type="evidence" value="ECO:0007669"/>
    <property type="project" value="TreeGrafter"/>
</dbReference>
<dbReference type="SUPFAM" id="SSF52540">
    <property type="entry name" value="P-loop containing nucleoside triphosphate hydrolases"/>
    <property type="match status" value="2"/>
</dbReference>
<evidence type="ECO:0000256" key="7">
    <source>
        <dbReference type="ARBA" id="ARBA00022723"/>
    </source>
</evidence>
<evidence type="ECO:0000256" key="14">
    <source>
        <dbReference type="ARBA" id="ARBA00023136"/>
    </source>
</evidence>
<dbReference type="Pfam" id="PF02810">
    <property type="entry name" value="SEC-C"/>
    <property type="match status" value="1"/>
</dbReference>
<keyword evidence="14 15" id="KW-0472">Membrane</keyword>
<keyword evidence="7" id="KW-0479">Metal-binding</keyword>
<dbReference type="PROSITE" id="PS01312">
    <property type="entry name" value="SECA"/>
    <property type="match status" value="1"/>
</dbReference>
<comment type="catalytic activity">
    <reaction evidence="15">
        <text>ATP + H2O + cellular proteinSide 1 = ADP + phosphate + cellular proteinSide 2.</text>
        <dbReference type="EC" id="7.4.2.8"/>
    </reaction>
</comment>
<feature type="binding site" evidence="15">
    <location>
        <position position="87"/>
    </location>
    <ligand>
        <name>ATP</name>
        <dbReference type="ChEBI" id="CHEBI:30616"/>
    </ligand>
</feature>
<evidence type="ECO:0000256" key="16">
    <source>
        <dbReference type="RuleBase" id="RU003874"/>
    </source>
</evidence>
<dbReference type="PRINTS" id="PR00906">
    <property type="entry name" value="SECA"/>
</dbReference>
<name>A0A1H2PSN1_9BURK</name>
<dbReference type="InterPro" id="IPR011116">
    <property type="entry name" value="SecA_Wing/Scaffold"/>
</dbReference>
<evidence type="ECO:0000259" key="19">
    <source>
        <dbReference type="PROSITE" id="PS51194"/>
    </source>
</evidence>
<dbReference type="GO" id="GO:0008564">
    <property type="term" value="F:protein-exporting ATPase activity"/>
    <property type="evidence" value="ECO:0007669"/>
    <property type="project" value="UniProtKB-EC"/>
</dbReference>
<dbReference type="InterPro" id="IPR044722">
    <property type="entry name" value="SecA_SF2_C"/>
</dbReference>
<organism evidence="21 22">
    <name type="scientific">Chitinasiproducens palmae</name>
    <dbReference type="NCBI Taxonomy" id="1770053"/>
    <lineage>
        <taxon>Bacteria</taxon>
        <taxon>Pseudomonadati</taxon>
        <taxon>Pseudomonadota</taxon>
        <taxon>Betaproteobacteria</taxon>
        <taxon>Burkholderiales</taxon>
        <taxon>Burkholderiaceae</taxon>
        <taxon>Chitinasiproducens</taxon>
    </lineage>
</organism>
<keyword evidence="3 15" id="KW-0813">Transport</keyword>
<dbReference type="GO" id="GO:0005886">
    <property type="term" value="C:plasma membrane"/>
    <property type="evidence" value="ECO:0007669"/>
    <property type="project" value="UniProtKB-SubCell"/>
</dbReference>
<evidence type="ECO:0000313" key="21">
    <source>
        <dbReference type="EMBL" id="SDV49578.1"/>
    </source>
</evidence>
<feature type="binding site" evidence="15">
    <location>
        <begin position="105"/>
        <end position="109"/>
    </location>
    <ligand>
        <name>ATP</name>
        <dbReference type="ChEBI" id="CHEBI:30616"/>
    </ligand>
</feature>
<keyword evidence="11 15" id="KW-0653">Protein transport</keyword>
<dbReference type="PROSITE" id="PS51192">
    <property type="entry name" value="HELICASE_ATP_BIND_1"/>
    <property type="match status" value="1"/>
</dbReference>
<evidence type="ECO:0000256" key="2">
    <source>
        <dbReference type="ARBA" id="ARBA00007650"/>
    </source>
</evidence>
<dbReference type="FunFam" id="3.40.50.300:FF:000113">
    <property type="entry name" value="Preprotein translocase subunit SecA"/>
    <property type="match status" value="1"/>
</dbReference>
<feature type="domain" description="Helicase ATP-binding" evidence="18">
    <location>
        <begin position="89"/>
        <end position="247"/>
    </location>
</feature>
<dbReference type="SUPFAM" id="SSF81767">
    <property type="entry name" value="Pre-protein crosslinking domain of SecA"/>
    <property type="match status" value="1"/>
</dbReference>
<sequence>MISGILQKIFGSRNQRLIKQYRKTVAAINALEPQIEKLDDAALRAKTDEFKQRVAAGESLDALLPEAFAVCREASRRVLKMRHFDVQLIGGMALHYGKIGEMRTGEGKTLVATLAAYLNALSGRGVHVVTVNDYLAQRDAEWMGRLYGFLGLSVGINLSTIEHDGKQAAYAADITYGTNNEFGFDYLRDNMVYEVEARVQRPLNFAIVDEVDSILIDEARTPLIISGQAEDHTELYVRMNALPPLLERQVGEEKADGTGVEVPGDYTLDEKARQVYLTERGHEKAEQLLAEWGLIGEGESLYAPQNITLMHHVYAALRAHTLFHRDQHYVVQGNEVIIVDEFTGRLMSGRRWSDGLHQAVEAKEGVKIQHENQTLASITFQNYFRMYAKLAGMTGTADTEAFEFQEIYRLETVVIPTNRVPQRIDRQDQIYKTAQERYNAVIVDIRECYERGQPVLVGTTSIENSELLSSLLGEAGLPHQVLNAKQHEREAAIIAEAGRPKAITIATNMAGRGTDIVLGGNVEKQAALIEADASLDDAEKARRVQQLHDEWQQLHDAVKAAGGLHIIGTERHESRRIDNQLRGRAGRQGDPGSSRFFLSLDDPLLRIFAGDRVRAIMDRLKMPEGEAIEAGIVTRSIESAQRKVEARNFDIRKQLLEYDDVSNDQRRVIYQQRNEILEASDISDTINAMRESVMAEVVRAHVPAGSIEEQWDLGGLEAALRDDWQLDLALSEYVEQAQSVSDEDLLEQVQQAATETYEQKVEMVGREGFSAFERSIMLQTVDTRWREHLAALDHLRQGIHLRGYAQKNPKQEYKREAFELFSQTLDAIKLEVIRVVMNVQIQSPEALDEAAEQIQESGTHFGHLQFEHADTLGESEEATEESGASVFAVPQAGPGSYTQLDETPLPNDGAPTVGGPNRVGRNDPCPCGSGKKYKQCHGKLS</sequence>
<evidence type="ECO:0000256" key="10">
    <source>
        <dbReference type="ARBA" id="ARBA00022840"/>
    </source>
</evidence>
<dbReference type="FunFam" id="1.10.3060.10:FF:000003">
    <property type="entry name" value="Protein translocase subunit SecA"/>
    <property type="match status" value="1"/>
</dbReference>
<dbReference type="PANTHER" id="PTHR30612:SF0">
    <property type="entry name" value="CHLOROPLAST PROTEIN-TRANSPORTING ATPASE"/>
    <property type="match status" value="1"/>
</dbReference>
<dbReference type="CDD" id="cd17928">
    <property type="entry name" value="DEXDc_SecA"/>
    <property type="match status" value="1"/>
</dbReference>
<keyword evidence="5 15" id="KW-0963">Cytoplasm</keyword>